<dbReference type="RefSeq" id="WP_244282239.1">
    <property type="nucleotide sequence ID" value="NZ_FUZT01000020.1"/>
</dbReference>
<reference evidence="2" key="1">
    <citation type="submission" date="2017-02" db="EMBL/GenBank/DDBJ databases">
        <authorList>
            <person name="Varghese N."/>
            <person name="Submissions S."/>
        </authorList>
    </citation>
    <scope>NUCLEOTIDE SEQUENCE [LARGE SCALE GENOMIC DNA]</scope>
    <source>
        <strain evidence="2">M1</strain>
    </source>
</reference>
<evidence type="ECO:0000313" key="2">
    <source>
        <dbReference type="Proteomes" id="UP000190285"/>
    </source>
</evidence>
<evidence type="ECO:0000313" key="1">
    <source>
        <dbReference type="EMBL" id="SKC89760.1"/>
    </source>
</evidence>
<protein>
    <recommendedName>
        <fullName evidence="3">DUF1874 domain-containing protein</fullName>
    </recommendedName>
</protein>
<dbReference type="STRING" id="36842.SAMN02194393_05071"/>
<name>A0A1T5MNG6_9FIRM</name>
<accession>A0A1T5MNG6</accession>
<dbReference type="Pfam" id="PF08960">
    <property type="entry name" value="STIV_B116-like"/>
    <property type="match status" value="1"/>
</dbReference>
<proteinExistence type="predicted"/>
<dbReference type="Gene3D" id="3.40.50.11170">
    <property type="entry name" value="Uncharacterised protein PF08960, DUF1874"/>
    <property type="match status" value="1"/>
</dbReference>
<dbReference type="AlphaFoldDB" id="A0A1T5MNG6"/>
<evidence type="ECO:0008006" key="3">
    <source>
        <dbReference type="Google" id="ProtNLM"/>
    </source>
</evidence>
<dbReference type="Proteomes" id="UP000190285">
    <property type="component" value="Unassembled WGS sequence"/>
</dbReference>
<keyword evidence="2" id="KW-1185">Reference proteome</keyword>
<dbReference type="SUPFAM" id="SSF143602">
    <property type="entry name" value="STIV B116-like"/>
    <property type="match status" value="1"/>
</dbReference>
<dbReference type="InterPro" id="IPR015055">
    <property type="entry name" value="STIV_B116-like"/>
</dbReference>
<dbReference type="EMBL" id="FUZT01000020">
    <property type="protein sequence ID" value="SKC89760.1"/>
    <property type="molecule type" value="Genomic_DNA"/>
</dbReference>
<sequence>MGQSMEVALFNGTIATTNGIYKISDIDIDSAKKLIYKNGFISAIGHESTAEIMSELFKIDISMNRIQFRQQVGQKAIVFKLNKRPPEGIVLSREEIEKIGYSFKLMERLE</sequence>
<gene>
    <name evidence="1" type="ORF">SAMN02194393_05071</name>
</gene>
<organism evidence="1 2">
    <name type="scientific">Maledivibacter halophilus</name>
    <dbReference type="NCBI Taxonomy" id="36842"/>
    <lineage>
        <taxon>Bacteria</taxon>
        <taxon>Bacillati</taxon>
        <taxon>Bacillota</taxon>
        <taxon>Clostridia</taxon>
        <taxon>Peptostreptococcales</taxon>
        <taxon>Caminicellaceae</taxon>
        <taxon>Maledivibacter</taxon>
    </lineage>
</organism>
<dbReference type="InterPro" id="IPR037236">
    <property type="entry name" value="STIV_B116-like_sf"/>
</dbReference>